<comment type="caution">
    <text evidence="2">The sequence shown here is derived from an EMBL/GenBank/DDBJ whole genome shotgun (WGS) entry which is preliminary data.</text>
</comment>
<dbReference type="Proteomes" id="UP000075517">
    <property type="component" value="Unassembled WGS sequence"/>
</dbReference>
<dbReference type="PATRIC" id="fig|1422.17.peg.54"/>
<evidence type="ECO:0000313" key="2">
    <source>
        <dbReference type="EMBL" id="KYD33942.1"/>
    </source>
</evidence>
<proteinExistence type="predicted"/>
<sequence>MERFKNYGLWLAIGSFAVIALETFGVDIDLGKYEQLYHAFLSILVMAGILNNRRSAAVIPIKLMTSRKSHGRLQKAPFSCPERLERRQNVLQKMTIIIGGEKTILNIVTTNLTPYKEHSR</sequence>
<keyword evidence="1" id="KW-0472">Membrane</keyword>
<feature type="transmembrane region" description="Helical" evidence="1">
    <location>
        <begin position="35"/>
        <end position="52"/>
    </location>
</feature>
<keyword evidence="1" id="KW-0812">Transmembrane</keyword>
<name>A0A150NBF9_GEOSE</name>
<organism evidence="2 3">
    <name type="scientific">Geobacillus stearothermophilus</name>
    <name type="common">Bacillus stearothermophilus</name>
    <dbReference type="NCBI Taxonomy" id="1422"/>
    <lineage>
        <taxon>Bacteria</taxon>
        <taxon>Bacillati</taxon>
        <taxon>Bacillota</taxon>
        <taxon>Bacilli</taxon>
        <taxon>Bacillales</taxon>
        <taxon>Anoxybacillaceae</taxon>
        <taxon>Geobacillus</taxon>
    </lineage>
</organism>
<keyword evidence="1" id="KW-1133">Transmembrane helix</keyword>
<evidence type="ECO:0000313" key="3">
    <source>
        <dbReference type="Proteomes" id="UP000075517"/>
    </source>
</evidence>
<accession>A0A150NBF9</accession>
<evidence type="ECO:0008006" key="4">
    <source>
        <dbReference type="Google" id="ProtNLM"/>
    </source>
</evidence>
<gene>
    <name evidence="2" type="ORF">B4114_0699</name>
</gene>
<dbReference type="AlphaFoldDB" id="A0A150NBF9"/>
<reference evidence="2 3" key="1">
    <citation type="submission" date="2016-01" db="EMBL/GenBank/DDBJ databases">
        <title>Draft Genome Sequences of Seven Thermophilic Sporeformers Isolated from Foods.</title>
        <authorList>
            <person name="Berendsen E.M."/>
            <person name="Wells-Bennik M.H."/>
            <person name="Krawcyk A.O."/>
            <person name="De Jong A."/>
            <person name="Holsappel S."/>
            <person name="Eijlander R.T."/>
            <person name="Kuipers O.P."/>
        </authorList>
    </citation>
    <scope>NUCLEOTIDE SEQUENCE [LARGE SCALE GENOMIC DNA]</scope>
    <source>
        <strain evidence="2 3">B4114</strain>
    </source>
</reference>
<dbReference type="EMBL" id="LQYY01000072">
    <property type="protein sequence ID" value="KYD33942.1"/>
    <property type="molecule type" value="Genomic_DNA"/>
</dbReference>
<evidence type="ECO:0000256" key="1">
    <source>
        <dbReference type="SAM" id="Phobius"/>
    </source>
</evidence>
<protein>
    <recommendedName>
        <fullName evidence="4">Holin</fullName>
    </recommendedName>
</protein>